<dbReference type="GO" id="GO:0016740">
    <property type="term" value="F:transferase activity"/>
    <property type="evidence" value="ECO:0007669"/>
    <property type="project" value="UniProtKB-KW"/>
</dbReference>
<dbReference type="SUPFAM" id="SSF47616">
    <property type="entry name" value="GST C-terminal domain-like"/>
    <property type="match status" value="1"/>
</dbReference>
<dbReference type="PROSITE" id="PS50404">
    <property type="entry name" value="GST_NTER"/>
    <property type="match status" value="1"/>
</dbReference>
<dbReference type="InterPro" id="IPR040079">
    <property type="entry name" value="Glutathione_S-Trfase"/>
</dbReference>
<feature type="domain" description="GST C-terminal" evidence="2">
    <location>
        <begin position="79"/>
        <end position="195"/>
    </location>
</feature>
<proteinExistence type="predicted"/>
<evidence type="ECO:0000313" key="4">
    <source>
        <dbReference type="Proteomes" id="UP000283587"/>
    </source>
</evidence>
<dbReference type="InterPro" id="IPR036249">
    <property type="entry name" value="Thioredoxin-like_sf"/>
</dbReference>
<evidence type="ECO:0000259" key="2">
    <source>
        <dbReference type="PROSITE" id="PS50405"/>
    </source>
</evidence>
<dbReference type="Pfam" id="PF13409">
    <property type="entry name" value="GST_N_2"/>
    <property type="match status" value="1"/>
</dbReference>
<dbReference type="OrthoDB" id="9810080at2"/>
<dbReference type="PANTHER" id="PTHR44051:SF21">
    <property type="entry name" value="GLUTATHIONE S-TRANSFERASE FAMILY PROTEIN"/>
    <property type="match status" value="1"/>
</dbReference>
<dbReference type="Gene3D" id="1.20.1050.10">
    <property type="match status" value="1"/>
</dbReference>
<reference evidence="4" key="1">
    <citation type="submission" date="2018-09" db="EMBL/GenBank/DDBJ databases">
        <title>Paracoccus onubensis nov. sp. a moderate halophilic bacterium isolated from Gruta de las Maravillas (Aracena, Spain).</title>
        <authorList>
            <person name="Jurado V."/>
            <person name="Gutierrez-Patricio S."/>
            <person name="Gonzalez-Pimentel J.L."/>
            <person name="Miller A.Z."/>
            <person name="Laiz L."/>
            <person name="Saiz-Jimenez C."/>
        </authorList>
    </citation>
    <scope>NUCLEOTIDE SEQUENCE [LARGE SCALE GENOMIC DNA]</scope>
    <source>
        <strain evidence="4">DSM 26381</strain>
    </source>
</reference>
<name>A0A418ZYJ3_9RHOB</name>
<dbReference type="PROSITE" id="PS50405">
    <property type="entry name" value="GST_CTER"/>
    <property type="match status" value="1"/>
</dbReference>
<dbReference type="SUPFAM" id="SSF52833">
    <property type="entry name" value="Thioredoxin-like"/>
    <property type="match status" value="1"/>
</dbReference>
<dbReference type="InterPro" id="IPR004045">
    <property type="entry name" value="Glutathione_S-Trfase_N"/>
</dbReference>
<dbReference type="SFLD" id="SFLDS00019">
    <property type="entry name" value="Glutathione_Transferase_(cytos"/>
    <property type="match status" value="1"/>
</dbReference>
<evidence type="ECO:0000313" key="3">
    <source>
        <dbReference type="EMBL" id="RJL05538.1"/>
    </source>
</evidence>
<keyword evidence="4" id="KW-1185">Reference proteome</keyword>
<accession>A0A418ZYJ3</accession>
<dbReference type="RefSeq" id="WP_119900438.1">
    <property type="nucleotide sequence ID" value="NZ_QNRC01000007.1"/>
</dbReference>
<dbReference type="Gene3D" id="3.40.30.10">
    <property type="entry name" value="Glutaredoxin"/>
    <property type="match status" value="1"/>
</dbReference>
<organism evidence="3 4">
    <name type="scientific">Paracoccus siganidrum</name>
    <dbReference type="NCBI Taxonomy" id="1276757"/>
    <lineage>
        <taxon>Bacteria</taxon>
        <taxon>Pseudomonadati</taxon>
        <taxon>Pseudomonadota</taxon>
        <taxon>Alphaproteobacteria</taxon>
        <taxon>Rhodobacterales</taxon>
        <taxon>Paracoccaceae</taxon>
        <taxon>Paracoccus</taxon>
    </lineage>
</organism>
<dbReference type="InterPro" id="IPR036282">
    <property type="entry name" value="Glutathione-S-Trfase_C_sf"/>
</dbReference>
<dbReference type="AlphaFoldDB" id="A0A418ZYJ3"/>
<feature type="domain" description="GST N-terminal" evidence="1">
    <location>
        <begin position="1"/>
        <end position="75"/>
    </location>
</feature>
<evidence type="ECO:0000259" key="1">
    <source>
        <dbReference type="PROSITE" id="PS50404"/>
    </source>
</evidence>
<protein>
    <submittedName>
        <fullName evidence="3">Glutathione S-transferase family protein</fullName>
    </submittedName>
</protein>
<dbReference type="PANTHER" id="PTHR44051">
    <property type="entry name" value="GLUTATHIONE S-TRANSFERASE-RELATED"/>
    <property type="match status" value="1"/>
</dbReference>
<dbReference type="EMBL" id="QZEW01000110">
    <property type="protein sequence ID" value="RJL05538.1"/>
    <property type="molecule type" value="Genomic_DNA"/>
</dbReference>
<dbReference type="CDD" id="cd03046">
    <property type="entry name" value="GST_N_GTT1_like"/>
    <property type="match status" value="1"/>
</dbReference>
<keyword evidence="3" id="KW-0808">Transferase</keyword>
<dbReference type="Proteomes" id="UP000283587">
    <property type="component" value="Unassembled WGS sequence"/>
</dbReference>
<dbReference type="SFLD" id="SFLDG00358">
    <property type="entry name" value="Main_(cytGST)"/>
    <property type="match status" value="1"/>
</dbReference>
<gene>
    <name evidence="3" type="ORF">D3P05_19405</name>
</gene>
<sequence>MYTVIGTSQSRALRVLWMLEELGLPFRHIAALPRSEGVVAFNPAGKVPVLIDDGTPITDSTAILTYLADRHGDLTHPAGTLDRARQDSLTQFLLDEFDAALWLAARHSFVLPEEMRLSAIKNTLRWEFEHSQKTLVHRLAEGPFLMGERMTVPDFILTHCLIWALSAKFPIAEARLTDYLERMRARPAFRRAIAG</sequence>
<comment type="caution">
    <text evidence="3">The sequence shown here is derived from an EMBL/GenBank/DDBJ whole genome shotgun (WGS) entry which is preliminary data.</text>
</comment>
<dbReference type="InterPro" id="IPR010987">
    <property type="entry name" value="Glutathione-S-Trfase_C-like"/>
</dbReference>